<dbReference type="EMBL" id="MT141492">
    <property type="protein sequence ID" value="QJA63216.1"/>
    <property type="molecule type" value="Genomic_DNA"/>
</dbReference>
<gene>
    <name evidence="3" type="ORF">MM415A00210_0028</name>
    <name evidence="2" type="ORF">MM415B00644_0041</name>
    <name evidence="1" type="ORF">TM448A01239_0004</name>
    <name evidence="4" type="ORF">TM448B01220_0004</name>
</gene>
<evidence type="ECO:0000313" key="2">
    <source>
        <dbReference type="EMBL" id="QJA63216.1"/>
    </source>
</evidence>
<proteinExistence type="predicted"/>
<evidence type="ECO:0000313" key="3">
    <source>
        <dbReference type="EMBL" id="QJA84303.1"/>
    </source>
</evidence>
<evidence type="ECO:0000313" key="4">
    <source>
        <dbReference type="EMBL" id="QJH98147.1"/>
    </source>
</evidence>
<dbReference type="EMBL" id="MT142527">
    <property type="protein sequence ID" value="QJA84303.1"/>
    <property type="molecule type" value="Genomic_DNA"/>
</dbReference>
<dbReference type="EMBL" id="MT144719">
    <property type="protein sequence ID" value="QJH98147.1"/>
    <property type="molecule type" value="Genomic_DNA"/>
</dbReference>
<dbReference type="AlphaFoldDB" id="A0A6H1ZNK2"/>
<evidence type="ECO:0000313" key="1">
    <source>
        <dbReference type="EMBL" id="QJA49144.1"/>
    </source>
</evidence>
<name>A0A6H1ZNK2_9ZZZZ</name>
<dbReference type="EMBL" id="MT144120">
    <property type="protein sequence ID" value="QJA49144.1"/>
    <property type="molecule type" value="Genomic_DNA"/>
</dbReference>
<organism evidence="1">
    <name type="scientific">viral metagenome</name>
    <dbReference type="NCBI Taxonomy" id="1070528"/>
    <lineage>
        <taxon>unclassified sequences</taxon>
        <taxon>metagenomes</taxon>
        <taxon>organismal metagenomes</taxon>
    </lineage>
</organism>
<accession>A0A6H1ZNK2</accession>
<sequence>MIEQPHVKPMSFEQAVNYLNKKRKDAKQDAKKNAEKAQISLALEPDRRKYLLYTLSCLDTVSFEVEKVFLQITKSVSSSISRKDIALMLRQILLLRVYNYSIKQIADKLKESPVVIVRCEQLGMIAVQEAIQRHKINGIPLVGG</sequence>
<protein>
    <submittedName>
        <fullName evidence="1">Uncharacterized protein</fullName>
    </submittedName>
</protein>
<reference evidence="1" key="1">
    <citation type="submission" date="2020-03" db="EMBL/GenBank/DDBJ databases">
        <title>The deep terrestrial virosphere.</title>
        <authorList>
            <person name="Holmfeldt K."/>
            <person name="Nilsson E."/>
            <person name="Simone D."/>
            <person name="Lopez-Fernandez M."/>
            <person name="Wu X."/>
            <person name="de Brujin I."/>
            <person name="Lundin D."/>
            <person name="Andersson A."/>
            <person name="Bertilsson S."/>
            <person name="Dopson M."/>
        </authorList>
    </citation>
    <scope>NUCLEOTIDE SEQUENCE</scope>
    <source>
        <strain evidence="3">MM415A00210</strain>
        <strain evidence="2">MM415B00644</strain>
        <strain evidence="1">TM448A01239</strain>
        <strain evidence="4">TM448B01220</strain>
    </source>
</reference>